<dbReference type="InterPro" id="IPR036388">
    <property type="entry name" value="WH-like_DNA-bd_sf"/>
</dbReference>
<evidence type="ECO:0000256" key="1">
    <source>
        <dbReference type="ARBA" id="ARBA00010641"/>
    </source>
</evidence>
<evidence type="ECO:0000313" key="9">
    <source>
        <dbReference type="Proteomes" id="UP001500394"/>
    </source>
</evidence>
<evidence type="ECO:0000259" key="7">
    <source>
        <dbReference type="Pfam" id="PF08281"/>
    </source>
</evidence>
<dbReference type="RefSeq" id="WP_345068279.1">
    <property type="nucleotide sequence ID" value="NZ_BAABGR010000035.1"/>
</dbReference>
<evidence type="ECO:0000259" key="6">
    <source>
        <dbReference type="Pfam" id="PF04542"/>
    </source>
</evidence>
<evidence type="ECO:0000256" key="3">
    <source>
        <dbReference type="ARBA" id="ARBA00023082"/>
    </source>
</evidence>
<dbReference type="Gene3D" id="1.10.1740.10">
    <property type="match status" value="1"/>
</dbReference>
<feature type="domain" description="RNA polymerase sigma factor 70 region 4 type 2" evidence="7">
    <location>
        <begin position="119"/>
        <end position="171"/>
    </location>
</feature>
<gene>
    <name evidence="8" type="ORF">GCM10023173_21170</name>
</gene>
<keyword evidence="4" id="KW-0238">DNA-binding</keyword>
<evidence type="ECO:0000256" key="4">
    <source>
        <dbReference type="ARBA" id="ARBA00023125"/>
    </source>
</evidence>
<comment type="caution">
    <text evidence="8">The sequence shown here is derived from an EMBL/GenBank/DDBJ whole genome shotgun (WGS) entry which is preliminary data.</text>
</comment>
<keyword evidence="3" id="KW-0731">Sigma factor</keyword>
<dbReference type="PANTHER" id="PTHR43133:SF8">
    <property type="entry name" value="RNA POLYMERASE SIGMA FACTOR HI_1459-RELATED"/>
    <property type="match status" value="1"/>
</dbReference>
<proteinExistence type="inferred from homology"/>
<dbReference type="SUPFAM" id="SSF88946">
    <property type="entry name" value="Sigma2 domain of RNA polymerase sigma factors"/>
    <property type="match status" value="1"/>
</dbReference>
<dbReference type="InterPro" id="IPR013324">
    <property type="entry name" value="RNA_pol_sigma_r3/r4-like"/>
</dbReference>
<name>A0ABP8R601_9SPHI</name>
<evidence type="ECO:0000313" key="8">
    <source>
        <dbReference type="EMBL" id="GAA4518939.1"/>
    </source>
</evidence>
<keyword evidence="5" id="KW-0804">Transcription</keyword>
<dbReference type="InterPro" id="IPR039425">
    <property type="entry name" value="RNA_pol_sigma-70-like"/>
</dbReference>
<accession>A0ABP8R601</accession>
<organism evidence="8 9">
    <name type="scientific">Sphingobacterium thermophilum</name>
    <dbReference type="NCBI Taxonomy" id="768534"/>
    <lineage>
        <taxon>Bacteria</taxon>
        <taxon>Pseudomonadati</taxon>
        <taxon>Bacteroidota</taxon>
        <taxon>Sphingobacteriia</taxon>
        <taxon>Sphingobacteriales</taxon>
        <taxon>Sphingobacteriaceae</taxon>
        <taxon>Sphingobacterium</taxon>
    </lineage>
</organism>
<keyword evidence="2" id="KW-0805">Transcription regulation</keyword>
<dbReference type="SUPFAM" id="SSF88659">
    <property type="entry name" value="Sigma3 and sigma4 domains of RNA polymerase sigma factors"/>
    <property type="match status" value="1"/>
</dbReference>
<dbReference type="EMBL" id="BAABGR010000035">
    <property type="protein sequence ID" value="GAA4518939.1"/>
    <property type="molecule type" value="Genomic_DNA"/>
</dbReference>
<dbReference type="InterPro" id="IPR013325">
    <property type="entry name" value="RNA_pol_sigma_r2"/>
</dbReference>
<dbReference type="InterPro" id="IPR013249">
    <property type="entry name" value="RNA_pol_sigma70_r4_t2"/>
</dbReference>
<dbReference type="InterPro" id="IPR007627">
    <property type="entry name" value="RNA_pol_sigma70_r2"/>
</dbReference>
<keyword evidence="9" id="KW-1185">Reference proteome</keyword>
<evidence type="ECO:0000256" key="5">
    <source>
        <dbReference type="ARBA" id="ARBA00023163"/>
    </source>
</evidence>
<reference evidence="9" key="1">
    <citation type="journal article" date="2019" name="Int. J. Syst. Evol. Microbiol.">
        <title>The Global Catalogue of Microorganisms (GCM) 10K type strain sequencing project: providing services to taxonomists for standard genome sequencing and annotation.</title>
        <authorList>
            <consortium name="The Broad Institute Genomics Platform"/>
            <consortium name="The Broad Institute Genome Sequencing Center for Infectious Disease"/>
            <person name="Wu L."/>
            <person name="Ma J."/>
        </authorList>
    </citation>
    <scope>NUCLEOTIDE SEQUENCE [LARGE SCALE GENOMIC DNA]</scope>
    <source>
        <strain evidence="9">JCM 17858</strain>
    </source>
</reference>
<dbReference type="InterPro" id="IPR014284">
    <property type="entry name" value="RNA_pol_sigma-70_dom"/>
</dbReference>
<dbReference type="Pfam" id="PF04542">
    <property type="entry name" value="Sigma70_r2"/>
    <property type="match status" value="1"/>
</dbReference>
<evidence type="ECO:0000256" key="2">
    <source>
        <dbReference type="ARBA" id="ARBA00023015"/>
    </source>
</evidence>
<feature type="domain" description="RNA polymerase sigma-70 region 2" evidence="6">
    <location>
        <begin position="22"/>
        <end position="88"/>
    </location>
</feature>
<comment type="similarity">
    <text evidence="1">Belongs to the sigma-70 factor family. ECF subfamily.</text>
</comment>
<dbReference type="Pfam" id="PF08281">
    <property type="entry name" value="Sigma70_r4_2"/>
    <property type="match status" value="1"/>
</dbReference>
<protein>
    <submittedName>
        <fullName evidence="8">Sigma-70 family RNA polymerase sigma factor</fullName>
    </submittedName>
</protein>
<dbReference type="PANTHER" id="PTHR43133">
    <property type="entry name" value="RNA POLYMERASE ECF-TYPE SIGMA FACTO"/>
    <property type="match status" value="1"/>
</dbReference>
<dbReference type="NCBIfam" id="TIGR02937">
    <property type="entry name" value="sigma70-ECF"/>
    <property type="match status" value="1"/>
</dbReference>
<dbReference type="Proteomes" id="UP001500394">
    <property type="component" value="Unassembled WGS sequence"/>
</dbReference>
<sequence length="182" mass="21748">MSEKELLDRYRATGSVEVLGKLYAPYMSLLYGVCYKYLQDAERSQDAVMQIFEELIDKLRTHEVKSFKSWLYVYAKNFCLMQLRKDKRFEKVDIEDNLYESERKLSAEGETRWEEHDFEMLEYCLEMLNADQQRCVRLFYLEQKCYKDIAEETGLDLGKVKSAIQNGKRNLKICMENRKHGK</sequence>
<dbReference type="Gene3D" id="1.10.10.10">
    <property type="entry name" value="Winged helix-like DNA-binding domain superfamily/Winged helix DNA-binding domain"/>
    <property type="match status" value="1"/>
</dbReference>